<keyword evidence="7" id="KW-0238">DNA-binding</keyword>
<gene>
    <name evidence="13" type="ORF">GE061_005413</name>
</gene>
<feature type="compositionally biased region" description="Basic and acidic residues" evidence="11">
    <location>
        <begin position="1065"/>
        <end position="1090"/>
    </location>
</feature>
<keyword evidence="4" id="KW-0255">Endonuclease</keyword>
<dbReference type="GO" id="GO:0000110">
    <property type="term" value="C:nucleotide-excision repair factor 1 complex"/>
    <property type="evidence" value="ECO:0007669"/>
    <property type="project" value="TreeGrafter"/>
</dbReference>
<evidence type="ECO:0000256" key="3">
    <source>
        <dbReference type="ARBA" id="ARBA00022722"/>
    </source>
</evidence>
<reference evidence="13" key="1">
    <citation type="journal article" date="2021" name="Mol. Ecol. Resour.">
        <title>Apolygus lucorum genome provides insights into omnivorousness and mesophyll feeding.</title>
        <authorList>
            <person name="Liu Y."/>
            <person name="Liu H."/>
            <person name="Wang H."/>
            <person name="Huang T."/>
            <person name="Liu B."/>
            <person name="Yang B."/>
            <person name="Yin L."/>
            <person name="Li B."/>
            <person name="Zhang Y."/>
            <person name="Zhang S."/>
            <person name="Jiang F."/>
            <person name="Zhang X."/>
            <person name="Ren Y."/>
            <person name="Wang B."/>
            <person name="Wang S."/>
            <person name="Lu Y."/>
            <person name="Wu K."/>
            <person name="Fan W."/>
            <person name="Wang G."/>
        </authorList>
    </citation>
    <scope>NUCLEOTIDE SEQUENCE</scope>
    <source>
        <strain evidence="13">12Hb</strain>
    </source>
</reference>
<dbReference type="SUPFAM" id="SSF52980">
    <property type="entry name" value="Restriction endonuclease-like"/>
    <property type="match status" value="1"/>
</dbReference>
<evidence type="ECO:0000256" key="8">
    <source>
        <dbReference type="ARBA" id="ARBA00023204"/>
    </source>
</evidence>
<evidence type="ECO:0000256" key="6">
    <source>
        <dbReference type="ARBA" id="ARBA00022801"/>
    </source>
</evidence>
<evidence type="ECO:0000256" key="11">
    <source>
        <dbReference type="SAM" id="MobiDB-lite"/>
    </source>
</evidence>
<dbReference type="PANTHER" id="PTHR10150:SF0">
    <property type="entry name" value="DNA REPAIR ENDONUCLEASE XPF"/>
    <property type="match status" value="1"/>
</dbReference>
<dbReference type="OrthoDB" id="361020at2759"/>
<evidence type="ECO:0000256" key="5">
    <source>
        <dbReference type="ARBA" id="ARBA00022763"/>
    </source>
</evidence>
<dbReference type="Pfam" id="PF02732">
    <property type="entry name" value="ERCC4"/>
    <property type="match status" value="1"/>
</dbReference>
<evidence type="ECO:0000313" key="13">
    <source>
        <dbReference type="EMBL" id="KAF6200966.1"/>
    </source>
</evidence>
<dbReference type="GO" id="GO:0000724">
    <property type="term" value="P:double-strand break repair via homologous recombination"/>
    <property type="evidence" value="ECO:0007669"/>
    <property type="project" value="TreeGrafter"/>
</dbReference>
<dbReference type="InterPro" id="IPR006166">
    <property type="entry name" value="ERCC4_domain"/>
</dbReference>
<evidence type="ECO:0000256" key="7">
    <source>
        <dbReference type="ARBA" id="ARBA00023125"/>
    </source>
</evidence>
<keyword evidence="3" id="KW-0540">Nuclease</keyword>
<name>A0A8S9WYT8_APOLU</name>
<keyword evidence="9" id="KW-0539">Nucleus</keyword>
<feature type="domain" description="ERCC4" evidence="12">
    <location>
        <begin position="571"/>
        <end position="651"/>
    </location>
</feature>
<comment type="similarity">
    <text evidence="2">Belongs to the XPF family.</text>
</comment>
<dbReference type="CDD" id="cd20078">
    <property type="entry name" value="XPF_nuclease_XPF_euk"/>
    <property type="match status" value="1"/>
</dbReference>
<evidence type="ECO:0000313" key="14">
    <source>
        <dbReference type="Proteomes" id="UP000466442"/>
    </source>
</evidence>
<dbReference type="SMART" id="SM00891">
    <property type="entry name" value="ERCC4"/>
    <property type="match status" value="1"/>
</dbReference>
<organism evidence="13 14">
    <name type="scientific">Apolygus lucorum</name>
    <name type="common">Small green plant bug</name>
    <name type="synonym">Lygocoris lucorum</name>
    <dbReference type="NCBI Taxonomy" id="248454"/>
    <lineage>
        <taxon>Eukaryota</taxon>
        <taxon>Metazoa</taxon>
        <taxon>Ecdysozoa</taxon>
        <taxon>Arthropoda</taxon>
        <taxon>Hexapoda</taxon>
        <taxon>Insecta</taxon>
        <taxon>Pterygota</taxon>
        <taxon>Neoptera</taxon>
        <taxon>Paraneoptera</taxon>
        <taxon>Hemiptera</taxon>
        <taxon>Heteroptera</taxon>
        <taxon>Panheteroptera</taxon>
        <taxon>Cimicomorpha</taxon>
        <taxon>Miridae</taxon>
        <taxon>Mirini</taxon>
        <taxon>Apolygus</taxon>
    </lineage>
</organism>
<dbReference type="GO" id="GO:1901255">
    <property type="term" value="P:nucleotide-excision repair involved in interstrand cross-link repair"/>
    <property type="evidence" value="ECO:0007669"/>
    <property type="project" value="TreeGrafter"/>
</dbReference>
<feature type="compositionally biased region" description="Polar residues" evidence="11">
    <location>
        <begin position="865"/>
        <end position="902"/>
    </location>
</feature>
<keyword evidence="14" id="KW-1185">Reference proteome</keyword>
<proteinExistence type="inferred from homology"/>
<dbReference type="InterPro" id="IPR047520">
    <property type="entry name" value="XPF_nuclease"/>
</dbReference>
<feature type="region of interest" description="Disordered" evidence="11">
    <location>
        <begin position="1062"/>
        <end position="1183"/>
    </location>
</feature>
<keyword evidence="6" id="KW-0378">Hydrolase</keyword>
<dbReference type="FunFam" id="3.40.50.10130:FF:000002">
    <property type="entry name" value="DNA repair endonuclease XPF"/>
    <property type="match status" value="1"/>
</dbReference>
<feature type="compositionally biased region" description="Polar residues" evidence="11">
    <location>
        <begin position="1106"/>
        <end position="1115"/>
    </location>
</feature>
<keyword evidence="5" id="KW-0227">DNA damage</keyword>
<evidence type="ECO:0000259" key="12">
    <source>
        <dbReference type="SMART" id="SM00891"/>
    </source>
</evidence>
<feature type="region of interest" description="Disordered" evidence="11">
    <location>
        <begin position="864"/>
        <end position="921"/>
    </location>
</feature>
<feature type="compositionally biased region" description="Polar residues" evidence="11">
    <location>
        <begin position="910"/>
        <end position="921"/>
    </location>
</feature>
<dbReference type="Proteomes" id="UP000466442">
    <property type="component" value="Unassembled WGS sequence"/>
</dbReference>
<dbReference type="Gene3D" id="3.40.50.10130">
    <property type="match status" value="1"/>
</dbReference>
<protein>
    <recommendedName>
        <fullName evidence="10">DNA repair endonuclease XPF</fullName>
    </recommendedName>
</protein>
<accession>A0A8S9WYT8</accession>
<comment type="caution">
    <text evidence="13">The sequence shown here is derived from an EMBL/GenBank/DDBJ whole genome shotgun (WGS) entry which is preliminary data.</text>
</comment>
<dbReference type="InterPro" id="IPR011335">
    <property type="entry name" value="Restrct_endonuc-II-like"/>
</dbReference>
<dbReference type="GO" id="GO:0003697">
    <property type="term" value="F:single-stranded DNA binding"/>
    <property type="evidence" value="ECO:0007669"/>
    <property type="project" value="TreeGrafter"/>
</dbReference>
<evidence type="ECO:0000256" key="2">
    <source>
        <dbReference type="ARBA" id="ARBA00010015"/>
    </source>
</evidence>
<dbReference type="AlphaFoldDB" id="A0A8S9WYT8"/>
<feature type="compositionally biased region" description="Basic residues" evidence="11">
    <location>
        <begin position="1130"/>
        <end position="1142"/>
    </location>
</feature>
<evidence type="ECO:0000256" key="10">
    <source>
        <dbReference type="ARBA" id="ARBA00072370"/>
    </source>
</evidence>
<dbReference type="GO" id="GO:0003684">
    <property type="term" value="F:damaged DNA binding"/>
    <property type="evidence" value="ECO:0007669"/>
    <property type="project" value="TreeGrafter"/>
</dbReference>
<keyword evidence="8" id="KW-0234">DNA repair</keyword>
<dbReference type="GO" id="GO:0000712">
    <property type="term" value="P:resolution of meiotic recombination intermediates"/>
    <property type="evidence" value="ECO:0007669"/>
    <property type="project" value="TreeGrafter"/>
</dbReference>
<comment type="subcellular location">
    <subcellularLocation>
        <location evidence="1">Nucleus</location>
    </subcellularLocation>
</comment>
<evidence type="ECO:0000256" key="4">
    <source>
        <dbReference type="ARBA" id="ARBA00022759"/>
    </source>
</evidence>
<evidence type="ECO:0000256" key="1">
    <source>
        <dbReference type="ARBA" id="ARBA00004123"/>
    </source>
</evidence>
<dbReference type="PANTHER" id="PTHR10150">
    <property type="entry name" value="DNA REPAIR ENDONUCLEASE XPF"/>
    <property type="match status" value="1"/>
</dbReference>
<dbReference type="GO" id="GO:0000014">
    <property type="term" value="F:single-stranded DNA endodeoxyribonuclease activity"/>
    <property type="evidence" value="ECO:0007669"/>
    <property type="project" value="TreeGrafter"/>
</dbReference>
<evidence type="ECO:0000256" key="9">
    <source>
        <dbReference type="ARBA" id="ARBA00023242"/>
    </source>
</evidence>
<dbReference type="EMBL" id="WIXP02000013">
    <property type="protein sequence ID" value="KAF6200966.1"/>
    <property type="molecule type" value="Genomic_DNA"/>
</dbReference>
<sequence>MLLDVLSNNSLIIAAKGLSIETVVLNLIKVHCDPGNLVFVLGATTDEEQFFISELESQKVVPVPKVINAEVAGEREEVYLAGGVFFISSRILVVDFLKNRVPIDKVTGIVVLKAHRILEKAQEAFSLRLFRQKNRTGFINAFSRAPQTFSSGILKLERIMKTLFVTELNLWPRFHAVVNASLKEKQPEVIELHIELSSFMNSIQTAVLDCVHFCTKEIKRINPSLDTEDVTVENALSKQYYKLLQSRLDPIWNQLSSRTKQLIADLKTLRLILEYLTQSDCVRLHQFLSSLRSKEYTSVSGGWMILDAAEDIFVVSKKRLFDDKKELKLEPNPKWKTLIEVMKEVQLEEREKDTQPSVLVLVQNQSTVVQLKQILTLGEDAALKHWYYQIFGNESLKVDKPEGKTDDELSAENSETVTLTQKLPADGFGDSTFFETTIEDAKPEKDLLISIQPFKKDDDGLFLIKSLTKLKPDAIVMYDTDITAIRQIEVYQRAHADNILKIFFLIYGGSVEEQVYLTSLRQEKLAFEKLIMEKKVLVMEDVTEVFNEVAPSSSKNTREGGQGCSEAVVPKIIVDMREFRSELPSLLHKRGIDIEPVTIQVGDYILSPEMCVERKSISDLIGSLGSGRLYTQALAMTRHYAKPILLIEFDENKPFALQGRYYLSNDISNNDIQAKLQLLTLHFPRLRLVWSHSPFASAQLLHELKMQSPCDVDAERELQRRIEETVQAALRKHDESTALEIQKEASRLQRQREIQIRKVILQNFISQTEYLRAETLEAVVAKHVEYMMEFHKFNDRLSRMHAEAIKQLDNQDMAMMTDTPLETVASLEVGEFDPNIVRQLTEQLTVGITQTGLDLPYPNGAFQANGASKTNGASQTNGVSQTNGASQTNGVSQTNGASQSNVCPPPNGDRVSSTLDLNTPSLNIYKPQPEERLSSFIRSDFRQFTPLQNGSNILKDDHNFAAWRKMVIHALSASNTIAALRTSDYVRQPEEPIFSKYAMEQMKNAVCAYLKSNVCSNLLRKMEHFDAHRCFKVGADAELYIRNRYLAAISKVFPDLYKQQTSDYAAKERTPKSKAAREKEKKGIARQSRDRRSRSRGHSSTRDQSCDSLESTRSSADLRPMNGRSEHGWRRQGRVLPKRRSTRERSETPAPQKKRRDSTRGKAAMAWERCNDEDAISLSSPFP</sequence>